<keyword evidence="1" id="KW-0812">Transmembrane</keyword>
<keyword evidence="4" id="KW-1185">Reference proteome</keyword>
<feature type="transmembrane region" description="Helical" evidence="1">
    <location>
        <begin position="111"/>
        <end position="130"/>
    </location>
</feature>
<protein>
    <submittedName>
        <fullName evidence="3">DUF1624 domain-containing protein</fullName>
    </submittedName>
</protein>
<feature type="transmembrane region" description="Helical" evidence="1">
    <location>
        <begin position="137"/>
        <end position="156"/>
    </location>
</feature>
<dbReference type="EMBL" id="JAKREW010000016">
    <property type="protein sequence ID" value="MCG7506663.1"/>
    <property type="molecule type" value="Genomic_DNA"/>
</dbReference>
<feature type="transmembrane region" description="Helical" evidence="1">
    <location>
        <begin position="176"/>
        <end position="196"/>
    </location>
</feature>
<feature type="domain" description="Heparan-alpha-glucosaminide N-acetyltransferase catalytic" evidence="2">
    <location>
        <begin position="12"/>
        <end position="234"/>
    </location>
</feature>
<evidence type="ECO:0000256" key="1">
    <source>
        <dbReference type="SAM" id="Phobius"/>
    </source>
</evidence>
<evidence type="ECO:0000313" key="3">
    <source>
        <dbReference type="EMBL" id="MCG7506663.1"/>
    </source>
</evidence>
<dbReference type="InterPro" id="IPR012429">
    <property type="entry name" value="HGSNAT_cat"/>
</dbReference>
<keyword evidence="1" id="KW-1133">Transmembrane helix</keyword>
<proteinExistence type="predicted"/>
<dbReference type="Pfam" id="PF07786">
    <property type="entry name" value="HGSNAT_cat"/>
    <property type="match status" value="1"/>
</dbReference>
<feature type="transmembrane region" description="Helical" evidence="1">
    <location>
        <begin position="54"/>
        <end position="76"/>
    </location>
</feature>
<feature type="transmembrane region" description="Helical" evidence="1">
    <location>
        <begin position="12"/>
        <end position="34"/>
    </location>
</feature>
<reference evidence="3 4" key="1">
    <citation type="submission" date="2022-02" db="EMBL/GenBank/DDBJ databases">
        <title>Draft genome sequence of Mezorhizobium retamae strain IRAMC:0171 isolated from Retama raetam nodules.</title>
        <authorList>
            <person name="Bengaied R."/>
            <person name="Sbissi I."/>
            <person name="Huber K."/>
            <person name="Ghodbane F."/>
            <person name="Nouioui I."/>
            <person name="Tarhouni M."/>
            <person name="Gtari M."/>
        </authorList>
    </citation>
    <scope>NUCLEOTIDE SEQUENCE [LARGE SCALE GENOMIC DNA]</scope>
    <source>
        <strain evidence="3 4">IRAMC:0171</strain>
    </source>
</reference>
<comment type="caution">
    <text evidence="3">The sequence shown here is derived from an EMBL/GenBank/DDBJ whole genome shotgun (WGS) entry which is preliminary data.</text>
</comment>
<name>A0ABS9QGV3_9HYPH</name>
<dbReference type="RefSeq" id="WP_239367066.1">
    <property type="nucleotide sequence ID" value="NZ_JAKREW010000016.1"/>
</dbReference>
<organism evidence="3 4">
    <name type="scientific">Mesorhizobium retamae</name>
    <dbReference type="NCBI Taxonomy" id="2912854"/>
    <lineage>
        <taxon>Bacteria</taxon>
        <taxon>Pseudomonadati</taxon>
        <taxon>Pseudomonadota</taxon>
        <taxon>Alphaproteobacteria</taxon>
        <taxon>Hyphomicrobiales</taxon>
        <taxon>Phyllobacteriaceae</taxon>
        <taxon>Mesorhizobium</taxon>
    </lineage>
</organism>
<gene>
    <name evidence="3" type="ORF">L4923_16670</name>
</gene>
<evidence type="ECO:0000259" key="2">
    <source>
        <dbReference type="Pfam" id="PF07786"/>
    </source>
</evidence>
<sequence>MSLEQQTSSSRRITLIDVLRGIALLAMASYHFTWDLEFFGYASAGLTAHGPWKIYARCIASSFLFLVGVSLVLAHGEHIRWPGFWKRFAMVAVAAAAISLVTYVATPGSFIFFGILHQIALASVLGLLFLRLPAPVTLVVAALVIAAPFYLRSPIFDHPALLWVGLSSVDPRSNDYVPLFPWFGAVLIGIGIAKFAKSAGLFERLANVSLGQTLERPLTFIGRHSLAFYLIHQPVLIACVWLFAQLWPAPAQDPKLGFINACQASCQDSRDAAFCVRYCGCMLTAVEKDGLLTGIMKGDQPASDRTRIGDLASTCTVQTEDAMSLGEAQ</sequence>
<feature type="transmembrane region" description="Helical" evidence="1">
    <location>
        <begin position="226"/>
        <end position="247"/>
    </location>
</feature>
<dbReference type="Proteomes" id="UP001201701">
    <property type="component" value="Unassembled WGS sequence"/>
</dbReference>
<evidence type="ECO:0000313" key="4">
    <source>
        <dbReference type="Proteomes" id="UP001201701"/>
    </source>
</evidence>
<keyword evidence="1" id="KW-0472">Membrane</keyword>
<feature type="transmembrane region" description="Helical" evidence="1">
    <location>
        <begin position="88"/>
        <end position="105"/>
    </location>
</feature>
<accession>A0ABS9QGV3</accession>